<dbReference type="EMBL" id="ML170156">
    <property type="protein sequence ID" value="TDL29958.1"/>
    <property type="molecule type" value="Genomic_DNA"/>
</dbReference>
<dbReference type="OrthoDB" id="41445at2759"/>
<dbReference type="GO" id="GO:0005634">
    <property type="term" value="C:nucleus"/>
    <property type="evidence" value="ECO:0007669"/>
    <property type="project" value="UniProtKB-SubCell"/>
</dbReference>
<evidence type="ECO:0000313" key="6">
    <source>
        <dbReference type="Proteomes" id="UP000294933"/>
    </source>
</evidence>
<dbReference type="Proteomes" id="UP000294933">
    <property type="component" value="Unassembled WGS sequence"/>
</dbReference>
<evidence type="ECO:0000256" key="2">
    <source>
        <dbReference type="ARBA" id="ARBA00023242"/>
    </source>
</evidence>
<dbReference type="InterPro" id="IPR052181">
    <property type="entry name" value="5hmC_binding"/>
</dbReference>
<feature type="compositionally biased region" description="Acidic residues" evidence="3">
    <location>
        <begin position="222"/>
        <end position="240"/>
    </location>
</feature>
<feature type="compositionally biased region" description="Basic and acidic residues" evidence="3">
    <location>
        <begin position="241"/>
        <end position="260"/>
    </location>
</feature>
<evidence type="ECO:0000259" key="4">
    <source>
        <dbReference type="Pfam" id="PF01878"/>
    </source>
</evidence>
<dbReference type="CDD" id="cd21133">
    <property type="entry name" value="EVE"/>
    <property type="match status" value="1"/>
</dbReference>
<dbReference type="InterPro" id="IPR002740">
    <property type="entry name" value="EVE_domain"/>
</dbReference>
<accession>A0A4V3AZP8</accession>
<dbReference type="PANTHER" id="PTHR14087">
    <property type="entry name" value="THYMOCYTE NUCLEAR PROTEIN 1"/>
    <property type="match status" value="1"/>
</dbReference>
<dbReference type="Gene3D" id="3.10.590.10">
    <property type="entry name" value="ph1033 like domains"/>
    <property type="match status" value="1"/>
</dbReference>
<keyword evidence="6" id="KW-1185">Reference proteome</keyword>
<dbReference type="FunFam" id="3.10.590.10:FF:000006">
    <property type="entry name" value="Chromosome 7, whole genome shotgun sequence"/>
    <property type="match status" value="1"/>
</dbReference>
<comment type="subcellular location">
    <subcellularLocation>
        <location evidence="1">Nucleus</location>
    </subcellularLocation>
</comment>
<sequence>MDQEMNTSYWLMKAEPDSRVVKGKDVKFSVDDFEAAKTTAWEGVRSHEAKNLMKSMKIGDKVLFYHSNCKNPGIAGFAEVSKEAFPDYTAWDESHPYYDAKTDETKPTWYMVELTFVSRTQHFVPLALMKRIATLPSSDPPTDIEYIGRDGVAAIKAMPLVTRGRLSVQRVDLAAWDIVSLLASRGGWDEKEIAKKPSTPRASKQNSDVKKKRKRAKKVDEGSDAEDASPKDDNEEESEFEDKPTPRKRRAGAEKLDDTAASRPTRKSRK</sequence>
<dbReference type="PANTHER" id="PTHR14087:SF7">
    <property type="entry name" value="THYMOCYTE NUCLEAR PROTEIN 1"/>
    <property type="match status" value="1"/>
</dbReference>
<protein>
    <submittedName>
        <fullName evidence="5">DUF55-domain-containing protein</fullName>
    </submittedName>
</protein>
<dbReference type="InterPro" id="IPR015947">
    <property type="entry name" value="PUA-like_sf"/>
</dbReference>
<dbReference type="AlphaFoldDB" id="A0A4V3AZP8"/>
<dbReference type="VEuPathDB" id="FungiDB:BD410DRAFT_780468"/>
<dbReference type="STRING" id="50990.A0A4V3AZP8"/>
<dbReference type="SUPFAM" id="SSF88697">
    <property type="entry name" value="PUA domain-like"/>
    <property type="match status" value="1"/>
</dbReference>
<keyword evidence="2" id="KW-0539">Nucleus</keyword>
<evidence type="ECO:0000256" key="1">
    <source>
        <dbReference type="ARBA" id="ARBA00004123"/>
    </source>
</evidence>
<feature type="region of interest" description="Disordered" evidence="3">
    <location>
        <begin position="192"/>
        <end position="270"/>
    </location>
</feature>
<evidence type="ECO:0000313" key="5">
    <source>
        <dbReference type="EMBL" id="TDL29958.1"/>
    </source>
</evidence>
<feature type="domain" description="EVE" evidence="4">
    <location>
        <begin position="9"/>
        <end position="179"/>
    </location>
</feature>
<dbReference type="InterPro" id="IPR047197">
    <property type="entry name" value="THYN1-like_EVE"/>
</dbReference>
<organism evidence="5 6">
    <name type="scientific">Rickenella mellea</name>
    <dbReference type="NCBI Taxonomy" id="50990"/>
    <lineage>
        <taxon>Eukaryota</taxon>
        <taxon>Fungi</taxon>
        <taxon>Dikarya</taxon>
        <taxon>Basidiomycota</taxon>
        <taxon>Agaricomycotina</taxon>
        <taxon>Agaricomycetes</taxon>
        <taxon>Hymenochaetales</taxon>
        <taxon>Rickenellaceae</taxon>
        <taxon>Rickenella</taxon>
    </lineage>
</organism>
<proteinExistence type="predicted"/>
<gene>
    <name evidence="5" type="ORF">BD410DRAFT_780468</name>
</gene>
<reference evidence="5 6" key="1">
    <citation type="submission" date="2018-06" db="EMBL/GenBank/DDBJ databases">
        <title>A transcriptomic atlas of mushroom development highlights an independent origin of complex multicellularity.</title>
        <authorList>
            <consortium name="DOE Joint Genome Institute"/>
            <person name="Krizsan K."/>
            <person name="Almasi E."/>
            <person name="Merenyi Z."/>
            <person name="Sahu N."/>
            <person name="Viragh M."/>
            <person name="Koszo T."/>
            <person name="Mondo S."/>
            <person name="Kiss B."/>
            <person name="Balint B."/>
            <person name="Kues U."/>
            <person name="Barry K."/>
            <person name="Hegedus J.C."/>
            <person name="Henrissat B."/>
            <person name="Johnson J."/>
            <person name="Lipzen A."/>
            <person name="Ohm R."/>
            <person name="Nagy I."/>
            <person name="Pangilinan J."/>
            <person name="Yan J."/>
            <person name="Xiong Y."/>
            <person name="Grigoriev I.V."/>
            <person name="Hibbett D.S."/>
            <person name="Nagy L.G."/>
        </authorList>
    </citation>
    <scope>NUCLEOTIDE SEQUENCE [LARGE SCALE GENOMIC DNA]</scope>
    <source>
        <strain evidence="5 6">SZMC22713</strain>
    </source>
</reference>
<dbReference type="Pfam" id="PF01878">
    <property type="entry name" value="EVE"/>
    <property type="match status" value="1"/>
</dbReference>
<evidence type="ECO:0000256" key="3">
    <source>
        <dbReference type="SAM" id="MobiDB-lite"/>
    </source>
</evidence>
<name>A0A4V3AZP8_9AGAM</name>